<sequence length="307" mass="33960">MMGFYQIFILASLTVLTILVLLISRNAKNQINSMQGMMITMFFSMNTGLTVGILFGASLQGDLFFSTILACIIGSVAGVLIGSNFGVLSALEGVMTGLMSGMMGAMLGEMINENQSITLVRIFLFLSISTIFLFAILPRKNGKENLQSKWATLKPLLLGLFIASYFLGGVTFAEKQVKIKERLIHNNHSHIITEDKQAIDSKDITIQTIDMKYTPTEIVLEKDQQVSLTLNNQDNIEHDIEVIIPNLNEGTQLEHEHSSKENMIHLHAQSKEIKSIRFTPTTTGSFEFVCTVPGHKESGMVGKIIVK</sequence>
<comment type="caution">
    <text evidence="5">The sequence shown here is derived from an EMBL/GenBank/DDBJ whole genome shotgun (WGS) entry which is preliminary data.</text>
</comment>
<reference evidence="5 6" key="1">
    <citation type="submission" date="2018-12" db="EMBL/GenBank/DDBJ databases">
        <title>Lysinibacillus antri sp. nov., isolated from a cave soil.</title>
        <authorList>
            <person name="Narsing Rao M.P."/>
            <person name="Zhang H."/>
            <person name="Dong Z.-Y."/>
            <person name="Niu X.-K."/>
            <person name="Zhang K."/>
            <person name="Fang B.-Z."/>
            <person name="Kang Y.-Q."/>
            <person name="Xiao M."/>
            <person name="Li W.-J."/>
        </authorList>
    </citation>
    <scope>NUCLEOTIDE SEQUENCE [LARGE SCALE GENOMIC DNA]</scope>
    <source>
        <strain evidence="5 6">SYSU K30002</strain>
    </source>
</reference>
<keyword evidence="1" id="KW-0479">Metal-binding</keyword>
<feature type="transmembrane region" description="Helical" evidence="3">
    <location>
        <begin position="63"/>
        <end position="81"/>
    </location>
</feature>
<feature type="transmembrane region" description="Helical" evidence="3">
    <location>
        <begin position="87"/>
        <end position="107"/>
    </location>
</feature>
<evidence type="ECO:0000256" key="3">
    <source>
        <dbReference type="SAM" id="Phobius"/>
    </source>
</evidence>
<feature type="transmembrane region" description="Helical" evidence="3">
    <location>
        <begin position="37"/>
        <end position="56"/>
    </location>
</feature>
<proteinExistence type="predicted"/>
<dbReference type="InterPro" id="IPR000923">
    <property type="entry name" value="BlueCu_1"/>
</dbReference>
<evidence type="ECO:0000313" key="6">
    <source>
        <dbReference type="Proteomes" id="UP000287910"/>
    </source>
</evidence>
<evidence type="ECO:0000256" key="1">
    <source>
        <dbReference type="ARBA" id="ARBA00022723"/>
    </source>
</evidence>
<keyword evidence="2" id="KW-0186">Copper</keyword>
<dbReference type="Pfam" id="PF00127">
    <property type="entry name" value="Copper-bind"/>
    <property type="match status" value="1"/>
</dbReference>
<dbReference type="InterPro" id="IPR050845">
    <property type="entry name" value="Cu-binding_ET"/>
</dbReference>
<keyword evidence="3" id="KW-0812">Transmembrane</keyword>
<dbReference type="AlphaFoldDB" id="A0A432L8P1"/>
<keyword evidence="3" id="KW-1133">Transmembrane helix</keyword>
<accession>A0A432L8P1</accession>
<name>A0A432L8P1_9BACI</name>
<dbReference type="GO" id="GO:0005507">
    <property type="term" value="F:copper ion binding"/>
    <property type="evidence" value="ECO:0007669"/>
    <property type="project" value="InterPro"/>
</dbReference>
<gene>
    <name evidence="5" type="ORF">EK386_16045</name>
</gene>
<dbReference type="InterPro" id="IPR033138">
    <property type="entry name" value="Cu_oxidase_CS"/>
</dbReference>
<feature type="transmembrane region" description="Helical" evidence="3">
    <location>
        <begin position="119"/>
        <end position="136"/>
    </location>
</feature>
<dbReference type="PANTHER" id="PTHR38439:SF3">
    <property type="entry name" value="COPPER-RESISTANT CUPROPROTEIN COPI"/>
    <property type="match status" value="1"/>
</dbReference>
<dbReference type="SUPFAM" id="SSF49503">
    <property type="entry name" value="Cupredoxins"/>
    <property type="match status" value="1"/>
</dbReference>
<dbReference type="Proteomes" id="UP000287910">
    <property type="component" value="Unassembled WGS sequence"/>
</dbReference>
<dbReference type="EMBL" id="RYYR01000028">
    <property type="protein sequence ID" value="RUL49023.1"/>
    <property type="molecule type" value="Genomic_DNA"/>
</dbReference>
<evidence type="ECO:0000313" key="5">
    <source>
        <dbReference type="EMBL" id="RUL49023.1"/>
    </source>
</evidence>
<feature type="transmembrane region" description="Helical" evidence="3">
    <location>
        <begin position="156"/>
        <end position="173"/>
    </location>
</feature>
<evidence type="ECO:0000256" key="2">
    <source>
        <dbReference type="ARBA" id="ARBA00023008"/>
    </source>
</evidence>
<dbReference type="Gene3D" id="2.60.40.420">
    <property type="entry name" value="Cupredoxins - blue copper proteins"/>
    <property type="match status" value="1"/>
</dbReference>
<dbReference type="InterPro" id="IPR008972">
    <property type="entry name" value="Cupredoxin"/>
</dbReference>
<feature type="domain" description="Blue (type 1) copper" evidence="4">
    <location>
        <begin position="204"/>
        <end position="307"/>
    </location>
</feature>
<organism evidence="5 6">
    <name type="scientific">Lysinibacillus antri</name>
    <dbReference type="NCBI Taxonomy" id="2498145"/>
    <lineage>
        <taxon>Bacteria</taxon>
        <taxon>Bacillati</taxon>
        <taxon>Bacillota</taxon>
        <taxon>Bacilli</taxon>
        <taxon>Bacillales</taxon>
        <taxon>Bacillaceae</taxon>
        <taxon>Lysinibacillus</taxon>
    </lineage>
</organism>
<dbReference type="PANTHER" id="PTHR38439">
    <property type="entry name" value="AURACYANIN-B"/>
    <property type="match status" value="1"/>
</dbReference>
<dbReference type="GO" id="GO:0009055">
    <property type="term" value="F:electron transfer activity"/>
    <property type="evidence" value="ECO:0007669"/>
    <property type="project" value="InterPro"/>
</dbReference>
<keyword evidence="3" id="KW-0472">Membrane</keyword>
<protein>
    <submittedName>
        <fullName evidence="5">Copper-binding protein</fullName>
    </submittedName>
</protein>
<keyword evidence="6" id="KW-1185">Reference proteome</keyword>
<evidence type="ECO:0000259" key="4">
    <source>
        <dbReference type="Pfam" id="PF00127"/>
    </source>
</evidence>
<dbReference type="PROSITE" id="PS00079">
    <property type="entry name" value="MULTICOPPER_OXIDASE1"/>
    <property type="match status" value="1"/>
</dbReference>